<protein>
    <submittedName>
        <fullName evidence="2">2-polyprenyl-6-methoxyphenol hydroxylase-like FAD-dependent oxidoreductase</fullName>
    </submittedName>
</protein>
<organism evidence="2 3">
    <name type="scientific">Kibdelosporangium banguiense</name>
    <dbReference type="NCBI Taxonomy" id="1365924"/>
    <lineage>
        <taxon>Bacteria</taxon>
        <taxon>Bacillati</taxon>
        <taxon>Actinomycetota</taxon>
        <taxon>Actinomycetes</taxon>
        <taxon>Pseudonocardiales</taxon>
        <taxon>Pseudonocardiaceae</taxon>
        <taxon>Kibdelosporangium</taxon>
    </lineage>
</organism>
<keyword evidence="3" id="KW-1185">Reference proteome</keyword>
<comment type="caution">
    <text evidence="2">The sequence shown here is derived from an EMBL/GenBank/DDBJ whole genome shotgun (WGS) entry which is preliminary data.</text>
</comment>
<dbReference type="InterPro" id="IPR036188">
    <property type="entry name" value="FAD/NAD-bd_sf"/>
</dbReference>
<gene>
    <name evidence="2" type="ORF">JOF56_008863</name>
</gene>
<dbReference type="Gene3D" id="3.30.9.10">
    <property type="entry name" value="D-Amino Acid Oxidase, subunit A, domain 2"/>
    <property type="match status" value="1"/>
</dbReference>
<dbReference type="PANTHER" id="PTHR46865">
    <property type="entry name" value="OXIDOREDUCTASE-RELATED"/>
    <property type="match status" value="1"/>
</dbReference>
<dbReference type="PANTHER" id="PTHR46865:SF2">
    <property type="entry name" value="MONOOXYGENASE"/>
    <property type="match status" value="1"/>
</dbReference>
<evidence type="ECO:0000256" key="1">
    <source>
        <dbReference type="SAM" id="MobiDB-lite"/>
    </source>
</evidence>
<dbReference type="Proteomes" id="UP001519332">
    <property type="component" value="Unassembled WGS sequence"/>
</dbReference>
<reference evidence="2 3" key="1">
    <citation type="submission" date="2021-03" db="EMBL/GenBank/DDBJ databases">
        <title>Sequencing the genomes of 1000 actinobacteria strains.</title>
        <authorList>
            <person name="Klenk H.-P."/>
        </authorList>
    </citation>
    <scope>NUCLEOTIDE SEQUENCE [LARGE SCALE GENOMIC DNA]</scope>
    <source>
        <strain evidence="2 3">DSM 46670</strain>
    </source>
</reference>
<evidence type="ECO:0000313" key="3">
    <source>
        <dbReference type="Proteomes" id="UP001519332"/>
    </source>
</evidence>
<feature type="region of interest" description="Disordered" evidence="1">
    <location>
        <begin position="136"/>
        <end position="161"/>
    </location>
</feature>
<dbReference type="RefSeq" id="WP_209645467.1">
    <property type="nucleotide sequence ID" value="NZ_JAGINW010000001.1"/>
</dbReference>
<evidence type="ECO:0000313" key="2">
    <source>
        <dbReference type="EMBL" id="MBP2328478.1"/>
    </source>
</evidence>
<dbReference type="InterPro" id="IPR051704">
    <property type="entry name" value="FAD_aromatic-hydroxylase"/>
</dbReference>
<name>A0ABS4TWV7_9PSEU</name>
<sequence length="180" mass="19344">MRKDAPAKVYLGFSDPAGADYDLGDLDGQKRLMAERMAAGGWVIPQLVDHMMDADDFHFYRLSQVRMDSWSQGRVVLVGDAGYAVSLGTGQATSVAMLGAYVLAGELATHRDDPAAGAIAYENELRDYATRNQNTALEYDSKPGPPSGGEPSEAGSDGLPDFGSLTLPFHLKDYSVLVRP</sequence>
<proteinExistence type="predicted"/>
<dbReference type="Gene3D" id="3.50.50.60">
    <property type="entry name" value="FAD/NAD(P)-binding domain"/>
    <property type="match status" value="1"/>
</dbReference>
<dbReference type="EMBL" id="JAGINW010000001">
    <property type="protein sequence ID" value="MBP2328478.1"/>
    <property type="molecule type" value="Genomic_DNA"/>
</dbReference>
<accession>A0ABS4TWV7</accession>
<dbReference type="SUPFAM" id="SSF51905">
    <property type="entry name" value="FAD/NAD(P)-binding domain"/>
    <property type="match status" value="1"/>
</dbReference>